<organism evidence="1 2">
    <name type="scientific">Thalassiosira oceanica</name>
    <name type="common">Marine diatom</name>
    <dbReference type="NCBI Taxonomy" id="159749"/>
    <lineage>
        <taxon>Eukaryota</taxon>
        <taxon>Sar</taxon>
        <taxon>Stramenopiles</taxon>
        <taxon>Ochrophyta</taxon>
        <taxon>Bacillariophyta</taxon>
        <taxon>Coscinodiscophyceae</taxon>
        <taxon>Thalassiosirophycidae</taxon>
        <taxon>Thalassiosirales</taxon>
        <taxon>Thalassiosiraceae</taxon>
        <taxon>Thalassiosira</taxon>
    </lineage>
</organism>
<sequence>MSSREEVDYDALEATTKIEDITNDDIKQGTLRSLRDDDGDLSHLWIRVGEEAYDHGEYHPESSEELGWLGHFVKKSTRLEWFGIYGGDIDIFHNCSEQSVDRFLDDLRKCNHIRKFHFIGNGLAEIIYKLGPAMKSNNITHLSVGGCCLGVPEATFLFNTLRDMNSLEELCIDCEEVEDLANLECRQHCSVHPIARNLQGYANVETEWSEFEHQ</sequence>
<evidence type="ECO:0000313" key="1">
    <source>
        <dbReference type="EMBL" id="EJK74423.1"/>
    </source>
</evidence>
<name>K0T6J7_THAOC</name>
<dbReference type="Gene3D" id="3.80.10.10">
    <property type="entry name" value="Ribonuclease Inhibitor"/>
    <property type="match status" value="1"/>
</dbReference>
<protein>
    <submittedName>
        <fullName evidence="1">Uncharacterized protein</fullName>
    </submittedName>
</protein>
<comment type="caution">
    <text evidence="1">The sequence shown here is derived from an EMBL/GenBank/DDBJ whole genome shotgun (WGS) entry which is preliminary data.</text>
</comment>
<keyword evidence="2" id="KW-1185">Reference proteome</keyword>
<dbReference type="Proteomes" id="UP000266841">
    <property type="component" value="Unassembled WGS sequence"/>
</dbReference>
<evidence type="ECO:0000313" key="2">
    <source>
        <dbReference type="Proteomes" id="UP000266841"/>
    </source>
</evidence>
<gene>
    <name evidence="1" type="ORF">THAOC_03896</name>
</gene>
<dbReference type="SUPFAM" id="SSF52047">
    <property type="entry name" value="RNI-like"/>
    <property type="match status" value="1"/>
</dbReference>
<accession>K0T6J7</accession>
<dbReference type="EMBL" id="AGNL01003684">
    <property type="protein sequence ID" value="EJK74423.1"/>
    <property type="molecule type" value="Genomic_DNA"/>
</dbReference>
<reference evidence="1 2" key="1">
    <citation type="journal article" date="2012" name="Genome Biol.">
        <title>Genome and low-iron response of an oceanic diatom adapted to chronic iron limitation.</title>
        <authorList>
            <person name="Lommer M."/>
            <person name="Specht M."/>
            <person name="Roy A.S."/>
            <person name="Kraemer L."/>
            <person name="Andreson R."/>
            <person name="Gutowska M.A."/>
            <person name="Wolf J."/>
            <person name="Bergner S.V."/>
            <person name="Schilhabel M.B."/>
            <person name="Klostermeier U.C."/>
            <person name="Beiko R.G."/>
            <person name="Rosenstiel P."/>
            <person name="Hippler M."/>
            <person name="Laroche J."/>
        </authorList>
    </citation>
    <scope>NUCLEOTIDE SEQUENCE [LARGE SCALE GENOMIC DNA]</scope>
    <source>
        <strain evidence="1 2">CCMP1005</strain>
    </source>
</reference>
<dbReference type="AlphaFoldDB" id="K0T6J7"/>
<proteinExistence type="predicted"/>
<dbReference type="InterPro" id="IPR032675">
    <property type="entry name" value="LRR_dom_sf"/>
</dbReference>